<accession>A0A0A9E6A4</accession>
<keyword evidence="1" id="KW-0031">Aminopeptidase</keyword>
<keyword evidence="1" id="KW-0378">Hydrolase</keyword>
<reference evidence="1" key="2">
    <citation type="journal article" date="2015" name="Data Brief">
        <title>Shoot transcriptome of the giant reed, Arundo donax.</title>
        <authorList>
            <person name="Barrero R.A."/>
            <person name="Guerrero F.D."/>
            <person name="Moolhuijzen P."/>
            <person name="Goolsby J.A."/>
            <person name="Tidwell J."/>
            <person name="Bellgard S.E."/>
            <person name="Bellgard M.I."/>
        </authorList>
    </citation>
    <scope>NUCLEOTIDE SEQUENCE</scope>
    <source>
        <tissue evidence="1">Shoot tissue taken approximately 20 cm above the soil surface</tissue>
    </source>
</reference>
<proteinExistence type="predicted"/>
<keyword evidence="1" id="KW-0645">Protease</keyword>
<name>A0A0A9E6A4_ARUDO</name>
<reference evidence="1" key="1">
    <citation type="submission" date="2014-09" db="EMBL/GenBank/DDBJ databases">
        <authorList>
            <person name="Magalhaes I.L.F."/>
            <person name="Oliveira U."/>
            <person name="Santos F.R."/>
            <person name="Vidigal T.H.D.A."/>
            <person name="Brescovit A.D."/>
            <person name="Santos A.J."/>
        </authorList>
    </citation>
    <scope>NUCLEOTIDE SEQUENCE</scope>
    <source>
        <tissue evidence="1">Shoot tissue taken approximately 20 cm above the soil surface</tissue>
    </source>
</reference>
<protein>
    <submittedName>
        <fullName evidence="1">Methionine aminopeptidase 1A</fullName>
    </submittedName>
</protein>
<organism evidence="1">
    <name type="scientific">Arundo donax</name>
    <name type="common">Giant reed</name>
    <name type="synonym">Donax arundinaceus</name>
    <dbReference type="NCBI Taxonomy" id="35708"/>
    <lineage>
        <taxon>Eukaryota</taxon>
        <taxon>Viridiplantae</taxon>
        <taxon>Streptophyta</taxon>
        <taxon>Embryophyta</taxon>
        <taxon>Tracheophyta</taxon>
        <taxon>Spermatophyta</taxon>
        <taxon>Magnoliopsida</taxon>
        <taxon>Liliopsida</taxon>
        <taxon>Poales</taxon>
        <taxon>Poaceae</taxon>
        <taxon>PACMAD clade</taxon>
        <taxon>Arundinoideae</taxon>
        <taxon>Arundineae</taxon>
        <taxon>Arundo</taxon>
    </lineage>
</organism>
<dbReference type="GO" id="GO:0004177">
    <property type="term" value="F:aminopeptidase activity"/>
    <property type="evidence" value="ECO:0007669"/>
    <property type="project" value="UniProtKB-KW"/>
</dbReference>
<sequence>MQKILITELFLTHIETELNLGTIGDQHAIRKLEHGLCTSKSIFC</sequence>
<dbReference type="AlphaFoldDB" id="A0A0A9E6A4"/>
<dbReference type="EMBL" id="GBRH01203352">
    <property type="protein sequence ID" value="JAD94543.1"/>
    <property type="molecule type" value="Transcribed_RNA"/>
</dbReference>
<evidence type="ECO:0000313" key="1">
    <source>
        <dbReference type="EMBL" id="JAD94543.1"/>
    </source>
</evidence>